<comment type="caution">
    <text evidence="1">The sequence shown here is derived from an EMBL/GenBank/DDBJ whole genome shotgun (WGS) entry which is preliminary data.</text>
</comment>
<gene>
    <name evidence="1" type="ORF">KIL84_018198</name>
</gene>
<feature type="non-terminal residue" evidence="1">
    <location>
        <position position="1"/>
    </location>
</feature>
<accession>A0A9D3XRF9</accession>
<keyword evidence="2" id="KW-1185">Reference proteome</keyword>
<proteinExistence type="predicted"/>
<dbReference type="Proteomes" id="UP000827986">
    <property type="component" value="Unassembled WGS sequence"/>
</dbReference>
<reference evidence="1" key="1">
    <citation type="submission" date="2021-09" db="EMBL/GenBank/DDBJ databases">
        <title>The genome of Mauremys mutica provides insights into the evolution of semi-aquatic lifestyle.</title>
        <authorList>
            <person name="Gong S."/>
            <person name="Gao Y."/>
        </authorList>
    </citation>
    <scope>NUCLEOTIDE SEQUENCE</scope>
    <source>
        <strain evidence="1">MM-2020</strain>
        <tissue evidence="1">Muscle</tissue>
    </source>
</reference>
<sequence length="52" mass="6226">WDPWHYSNRSEHGGKDLQKTEQTFSYCCCWELAARGSCGRESMWMRSWNPLL</sequence>
<feature type="non-terminal residue" evidence="1">
    <location>
        <position position="52"/>
    </location>
</feature>
<name>A0A9D3XRF9_9SAUR</name>
<dbReference type="AlphaFoldDB" id="A0A9D3XRF9"/>
<evidence type="ECO:0000313" key="2">
    <source>
        <dbReference type="Proteomes" id="UP000827986"/>
    </source>
</evidence>
<dbReference type="EMBL" id="JAHDVG010000463">
    <property type="protein sequence ID" value="KAH1185449.1"/>
    <property type="molecule type" value="Genomic_DNA"/>
</dbReference>
<organism evidence="1 2">
    <name type="scientific">Mauremys mutica</name>
    <name type="common">yellowpond turtle</name>
    <dbReference type="NCBI Taxonomy" id="74926"/>
    <lineage>
        <taxon>Eukaryota</taxon>
        <taxon>Metazoa</taxon>
        <taxon>Chordata</taxon>
        <taxon>Craniata</taxon>
        <taxon>Vertebrata</taxon>
        <taxon>Euteleostomi</taxon>
        <taxon>Archelosauria</taxon>
        <taxon>Testudinata</taxon>
        <taxon>Testudines</taxon>
        <taxon>Cryptodira</taxon>
        <taxon>Durocryptodira</taxon>
        <taxon>Testudinoidea</taxon>
        <taxon>Geoemydidae</taxon>
        <taxon>Geoemydinae</taxon>
        <taxon>Mauremys</taxon>
    </lineage>
</organism>
<protein>
    <submittedName>
        <fullName evidence="1">Uncharacterized protein</fullName>
    </submittedName>
</protein>
<evidence type="ECO:0000313" key="1">
    <source>
        <dbReference type="EMBL" id="KAH1185449.1"/>
    </source>
</evidence>